<reference evidence="3 4" key="1">
    <citation type="submission" date="2014-03" db="EMBL/GenBank/DDBJ databases">
        <title>Genomics of Bifidobacteria.</title>
        <authorList>
            <person name="Ventura M."/>
            <person name="Milani C."/>
            <person name="Lugli G.A."/>
        </authorList>
    </citation>
    <scope>NUCLEOTIDE SEQUENCE [LARGE SCALE GENOMIC DNA]</scope>
    <source>
        <strain evidence="3 4">LMG 11341</strain>
    </source>
</reference>
<evidence type="ECO:0000256" key="2">
    <source>
        <dbReference type="SAM" id="Phobius"/>
    </source>
</evidence>
<keyword evidence="2" id="KW-0812">Transmembrane</keyword>
<keyword evidence="2" id="KW-1133">Transmembrane helix</keyword>
<evidence type="ECO:0000313" key="4">
    <source>
        <dbReference type="Proteomes" id="UP000029060"/>
    </source>
</evidence>
<dbReference type="EMBL" id="JGZC01000005">
    <property type="protein sequence ID" value="KFI70905.1"/>
    <property type="molecule type" value="Genomic_DNA"/>
</dbReference>
<feature type="region of interest" description="Disordered" evidence="1">
    <location>
        <begin position="1"/>
        <end position="31"/>
    </location>
</feature>
<evidence type="ECO:0008006" key="5">
    <source>
        <dbReference type="Google" id="ProtNLM"/>
    </source>
</evidence>
<dbReference type="AlphaFoldDB" id="A0A087BIQ5"/>
<protein>
    <recommendedName>
        <fullName evidence="5">Tripartite tricarboxylate transporter TctB family protein</fullName>
    </recommendedName>
</protein>
<comment type="caution">
    <text evidence="3">The sequence shown here is derived from an EMBL/GenBank/DDBJ whole genome shotgun (WGS) entry which is preliminary data.</text>
</comment>
<organism evidence="3 4">
    <name type="scientific">Bifidobacterium merycicum</name>
    <dbReference type="NCBI Taxonomy" id="78345"/>
    <lineage>
        <taxon>Bacteria</taxon>
        <taxon>Bacillati</taxon>
        <taxon>Actinomycetota</taxon>
        <taxon>Actinomycetes</taxon>
        <taxon>Bifidobacteriales</taxon>
        <taxon>Bifidobacteriaceae</taxon>
        <taxon>Bifidobacterium</taxon>
    </lineage>
</organism>
<gene>
    <name evidence="3" type="ORF">BMERY_0358</name>
</gene>
<evidence type="ECO:0000313" key="3">
    <source>
        <dbReference type="EMBL" id="KFI70905.1"/>
    </source>
</evidence>
<dbReference type="eggNOG" id="ENOG5032C84">
    <property type="taxonomic scope" value="Bacteria"/>
</dbReference>
<dbReference type="OrthoDB" id="3242741at2"/>
<dbReference type="STRING" id="78345.BMERY_0358"/>
<feature type="compositionally biased region" description="Basic and acidic residues" evidence="1">
    <location>
        <begin position="1"/>
        <end position="17"/>
    </location>
</feature>
<keyword evidence="4" id="KW-1185">Reference proteome</keyword>
<name>A0A087BIQ5_9BIFI</name>
<dbReference type="Proteomes" id="UP000029060">
    <property type="component" value="Unassembled WGS sequence"/>
</dbReference>
<proteinExistence type="predicted"/>
<feature type="transmembrane region" description="Helical" evidence="2">
    <location>
        <begin position="89"/>
        <end position="111"/>
    </location>
</feature>
<sequence>MPNRAERRAKAKADRRGVPSQYDQTRGRGRAGMIDEYQLQEKSRRLQEGTDGPWKPTAHTITEQESLLTTNPDYTNPKMFKAPHSVRQWFRVVSWVLIALSIIGFFVVMWLPSHPMWLIATVSGVFIVGVLSLFFTAGNYKHNPNLDENGTAV</sequence>
<dbReference type="RefSeq" id="WP_033522843.1">
    <property type="nucleotide sequence ID" value="NZ_CADAXU010000009.1"/>
</dbReference>
<keyword evidence="2" id="KW-0472">Membrane</keyword>
<feature type="transmembrane region" description="Helical" evidence="2">
    <location>
        <begin position="117"/>
        <end position="137"/>
    </location>
</feature>
<accession>A0A087BIQ5</accession>
<evidence type="ECO:0000256" key="1">
    <source>
        <dbReference type="SAM" id="MobiDB-lite"/>
    </source>
</evidence>